<reference evidence="9 10" key="1">
    <citation type="submission" date="2018-09" db="EMBL/GenBank/DDBJ databases">
        <title>Murine metabolic-syndrome-specific gut microbial biobank.</title>
        <authorList>
            <person name="Liu C."/>
        </authorList>
    </citation>
    <scope>NUCLEOTIDE SEQUENCE [LARGE SCALE GENOMIC DNA]</scope>
    <source>
        <strain evidence="9 10">0.1xD8-82</strain>
    </source>
</reference>
<evidence type="ECO:0000256" key="3">
    <source>
        <dbReference type="ARBA" id="ARBA00012865"/>
    </source>
</evidence>
<evidence type="ECO:0000256" key="5">
    <source>
        <dbReference type="ARBA" id="ARBA00022801"/>
    </source>
</evidence>
<evidence type="ECO:0000256" key="4">
    <source>
        <dbReference type="ARBA" id="ARBA00022729"/>
    </source>
</evidence>
<gene>
    <name evidence="9" type="ORF">D7V94_18460</name>
</gene>
<dbReference type="GO" id="GO:0071555">
    <property type="term" value="P:cell wall organization"/>
    <property type="evidence" value="ECO:0007669"/>
    <property type="project" value="TreeGrafter"/>
</dbReference>
<comment type="catalytic activity">
    <reaction evidence="1">
        <text>a beta-lactam + H2O = a substituted beta-amino acid</text>
        <dbReference type="Rhea" id="RHEA:20401"/>
        <dbReference type="ChEBI" id="CHEBI:15377"/>
        <dbReference type="ChEBI" id="CHEBI:35627"/>
        <dbReference type="ChEBI" id="CHEBI:140347"/>
        <dbReference type="EC" id="3.5.2.6"/>
    </reaction>
</comment>
<dbReference type="InterPro" id="IPR001460">
    <property type="entry name" value="PCN-bd_Tpept"/>
</dbReference>
<dbReference type="Gene3D" id="3.40.710.10">
    <property type="entry name" value="DD-peptidase/beta-lactamase superfamily"/>
    <property type="match status" value="1"/>
</dbReference>
<dbReference type="GO" id="GO:0046677">
    <property type="term" value="P:response to antibiotic"/>
    <property type="evidence" value="ECO:0007669"/>
    <property type="project" value="UniProtKB-KW"/>
</dbReference>
<accession>A0A3A9AR09</accession>
<dbReference type="InterPro" id="IPR012338">
    <property type="entry name" value="Beta-lactam/transpept-like"/>
</dbReference>
<dbReference type="SUPFAM" id="SSF56601">
    <property type="entry name" value="beta-lactamase/transpeptidase-like"/>
    <property type="match status" value="1"/>
</dbReference>
<dbReference type="PANTHER" id="PTHR30627">
    <property type="entry name" value="PEPTIDOGLYCAN D,D-TRANSPEPTIDASE"/>
    <property type="match status" value="1"/>
</dbReference>
<dbReference type="EMBL" id="RAYQ01000024">
    <property type="protein sequence ID" value="RKI88775.1"/>
    <property type="molecule type" value="Genomic_DNA"/>
</dbReference>
<feature type="domain" description="Penicillin-binding protein transpeptidase" evidence="8">
    <location>
        <begin position="73"/>
        <end position="291"/>
    </location>
</feature>
<name>A0A3A9AR09_9FIRM</name>
<protein>
    <recommendedName>
        <fullName evidence="3">beta-lactamase</fullName>
        <ecNumber evidence="3">3.5.2.6</ecNumber>
    </recommendedName>
</protein>
<evidence type="ECO:0000256" key="1">
    <source>
        <dbReference type="ARBA" id="ARBA00001526"/>
    </source>
</evidence>
<dbReference type="GO" id="GO:0005886">
    <property type="term" value="C:plasma membrane"/>
    <property type="evidence" value="ECO:0007669"/>
    <property type="project" value="TreeGrafter"/>
</dbReference>
<dbReference type="OrthoDB" id="9804799at2"/>
<keyword evidence="5" id="KW-0378">Hydrolase</keyword>
<dbReference type="GO" id="GO:0008800">
    <property type="term" value="F:beta-lactamase activity"/>
    <property type="evidence" value="ECO:0007669"/>
    <property type="project" value="UniProtKB-EC"/>
</dbReference>
<keyword evidence="6" id="KW-0046">Antibiotic resistance</keyword>
<dbReference type="RefSeq" id="WP_120471827.1">
    <property type="nucleotide sequence ID" value="NZ_RAYQ01000024.1"/>
</dbReference>
<dbReference type="Proteomes" id="UP000280696">
    <property type="component" value="Unassembled WGS sequence"/>
</dbReference>
<proteinExistence type="inferred from homology"/>
<evidence type="ECO:0000256" key="2">
    <source>
        <dbReference type="ARBA" id="ARBA00007898"/>
    </source>
</evidence>
<evidence type="ECO:0000313" key="9">
    <source>
        <dbReference type="EMBL" id="RKI88775.1"/>
    </source>
</evidence>
<comment type="caution">
    <text evidence="9">The sequence shown here is derived from an EMBL/GenBank/DDBJ whole genome shotgun (WGS) entry which is preliminary data.</text>
</comment>
<dbReference type="Pfam" id="PF00905">
    <property type="entry name" value="Transpeptidase"/>
    <property type="match status" value="1"/>
</dbReference>
<evidence type="ECO:0000313" key="10">
    <source>
        <dbReference type="Proteomes" id="UP000280696"/>
    </source>
</evidence>
<keyword evidence="4" id="KW-0732">Signal</keyword>
<evidence type="ECO:0000256" key="6">
    <source>
        <dbReference type="ARBA" id="ARBA00023251"/>
    </source>
</evidence>
<dbReference type="PANTHER" id="PTHR30627:SF6">
    <property type="entry name" value="BETA-LACTAMASE YBXI-RELATED"/>
    <property type="match status" value="1"/>
</dbReference>
<dbReference type="GO" id="GO:0008658">
    <property type="term" value="F:penicillin binding"/>
    <property type="evidence" value="ECO:0007669"/>
    <property type="project" value="InterPro"/>
</dbReference>
<comment type="similarity">
    <text evidence="2">Belongs to the class-D beta-lactamase family.</text>
</comment>
<keyword evidence="10" id="KW-1185">Reference proteome</keyword>
<dbReference type="EC" id="3.5.2.6" evidence="3"/>
<dbReference type="InterPro" id="IPR050515">
    <property type="entry name" value="Beta-lactam/transpept"/>
</dbReference>
<feature type="region of interest" description="Disordered" evidence="7">
    <location>
        <begin position="1"/>
        <end position="42"/>
    </location>
</feature>
<evidence type="ECO:0000256" key="7">
    <source>
        <dbReference type="SAM" id="MobiDB-lite"/>
    </source>
</evidence>
<sequence length="304" mass="34652">MGQEQEETIKDQEIPENIEINEREEDTGDYPNEIMSEPEVSEPEIKQTDWSEYFDGLNGAAVIYDASALRLNIYNNALAETRRSPCSTFKIISSLIALENGIIDPDDSMRKWSGEVFWNEKWNNNIDFSEAFHESCVWYFREVTDEIGKELMQEELDRLSYGNCDISDWEGRWNANNNNRALTGFWIESSLAISPREQTEVMERIFGEASAYSETVRNELKEVMLVDAHGQADISVYGKTGMGKAEGITVDAWFTGFAENAGRNIYFCVYLGRTDDKNATSMAAKEIALRLVSDYCDTSPDEME</sequence>
<dbReference type="AlphaFoldDB" id="A0A3A9AR09"/>
<evidence type="ECO:0000259" key="8">
    <source>
        <dbReference type="Pfam" id="PF00905"/>
    </source>
</evidence>
<organism evidence="9 10">
    <name type="scientific">Parablautia intestinalis</name>
    <dbReference type="NCBI Taxonomy" id="2320100"/>
    <lineage>
        <taxon>Bacteria</taxon>
        <taxon>Bacillati</taxon>
        <taxon>Bacillota</taxon>
        <taxon>Clostridia</taxon>
        <taxon>Lachnospirales</taxon>
        <taxon>Lachnospiraceae</taxon>
        <taxon>Parablautia</taxon>
    </lineage>
</organism>